<reference evidence="6 7" key="1">
    <citation type="journal article" date="2019" name="Int. J. Syst. Evol. Microbiol.">
        <title>The Global Catalogue of Microorganisms (GCM) 10K type strain sequencing project: providing services to taxonomists for standard genome sequencing and annotation.</title>
        <authorList>
            <consortium name="The Broad Institute Genomics Platform"/>
            <consortium name="The Broad Institute Genome Sequencing Center for Infectious Disease"/>
            <person name="Wu L."/>
            <person name="Ma J."/>
        </authorList>
    </citation>
    <scope>NUCLEOTIDE SEQUENCE [LARGE SCALE GENOMIC DNA]</scope>
    <source>
        <strain evidence="6 7">JCM 14718</strain>
    </source>
</reference>
<dbReference type="InterPro" id="IPR011991">
    <property type="entry name" value="ArsR-like_HTH"/>
</dbReference>
<evidence type="ECO:0000313" key="7">
    <source>
        <dbReference type="Proteomes" id="UP001500618"/>
    </source>
</evidence>
<dbReference type="InterPro" id="IPR045981">
    <property type="entry name" value="DUF5937"/>
</dbReference>
<dbReference type="InterPro" id="IPR036388">
    <property type="entry name" value="WH-like_DNA-bd_sf"/>
</dbReference>
<evidence type="ECO:0000256" key="2">
    <source>
        <dbReference type="ARBA" id="ARBA00023125"/>
    </source>
</evidence>
<gene>
    <name evidence="6" type="ORF">GCM10009765_79340</name>
</gene>
<proteinExistence type="predicted"/>
<dbReference type="EMBL" id="BAAANY010000043">
    <property type="protein sequence ID" value="GAA1719081.1"/>
    <property type="molecule type" value="Genomic_DNA"/>
</dbReference>
<dbReference type="RefSeq" id="WP_344315153.1">
    <property type="nucleotide sequence ID" value="NZ_BAAANY010000043.1"/>
</dbReference>
<dbReference type="Pfam" id="PF01022">
    <property type="entry name" value="HTH_5"/>
    <property type="match status" value="1"/>
</dbReference>
<evidence type="ECO:0000259" key="4">
    <source>
        <dbReference type="Pfam" id="PF01022"/>
    </source>
</evidence>
<feature type="domain" description="HTH arsR-type" evidence="4">
    <location>
        <begin position="261"/>
        <end position="303"/>
    </location>
</feature>
<dbReference type="InterPro" id="IPR036390">
    <property type="entry name" value="WH_DNA-bd_sf"/>
</dbReference>
<evidence type="ECO:0000256" key="3">
    <source>
        <dbReference type="ARBA" id="ARBA00023163"/>
    </source>
</evidence>
<evidence type="ECO:0000313" key="6">
    <source>
        <dbReference type="EMBL" id="GAA1719081.1"/>
    </source>
</evidence>
<dbReference type="InterPro" id="IPR001845">
    <property type="entry name" value="HTH_ArsR_DNA-bd_dom"/>
</dbReference>
<keyword evidence="2" id="KW-0238">DNA-binding</keyword>
<accession>A0ABN2J6P0</accession>
<dbReference type="PANTHER" id="PTHR43132">
    <property type="entry name" value="ARSENICAL RESISTANCE OPERON REPRESSOR ARSR-RELATED"/>
    <property type="match status" value="1"/>
</dbReference>
<dbReference type="Proteomes" id="UP001500618">
    <property type="component" value="Unassembled WGS sequence"/>
</dbReference>
<dbReference type="PANTHER" id="PTHR43132:SF8">
    <property type="entry name" value="HTH-TYPE TRANSCRIPTIONAL REGULATOR KMTR"/>
    <property type="match status" value="1"/>
</dbReference>
<dbReference type="SUPFAM" id="SSF46785">
    <property type="entry name" value="Winged helix' DNA-binding domain"/>
    <property type="match status" value="1"/>
</dbReference>
<dbReference type="CDD" id="cd00090">
    <property type="entry name" value="HTH_ARSR"/>
    <property type="match status" value="1"/>
</dbReference>
<sequence length="329" mass="36828">MALELAFTTEDLARTRLAFSALGEAVMSIRVIKNPSYHAPHLPWVRQVQPRFRQSASTLALLSELINAPIRIPDFLTPPPDGPATDLEADLRRLRTVKPDQVRHDLEVFQIRRTRRVQDLYADPKDGLARLADSIRDYWEWALAPHWPRIKRLLDGDVFYRARQMAAGGARLLFRDLHPQVAWRSDAIVFTHHPEHRPKFRSARGEGLLLTPSAFVWPRISTITRPPWQPSLLYPARGVAALWESGTGGTPTALAGVVGRTKALLLVQLQTPATTTDLAARTGLTTGGISQHLTALRNARLVTANRDRNHVLYVRTMLADSLVEGAVSR</sequence>
<evidence type="ECO:0000259" key="5">
    <source>
        <dbReference type="Pfam" id="PF19361"/>
    </source>
</evidence>
<dbReference type="Gene3D" id="1.10.10.10">
    <property type="entry name" value="Winged helix-like DNA-binding domain superfamily/Winged helix DNA-binding domain"/>
    <property type="match status" value="1"/>
</dbReference>
<comment type="caution">
    <text evidence="6">The sequence shown here is derived from an EMBL/GenBank/DDBJ whole genome shotgun (WGS) entry which is preliminary data.</text>
</comment>
<feature type="domain" description="DUF5937" evidence="5">
    <location>
        <begin position="112"/>
        <end position="237"/>
    </location>
</feature>
<name>A0ABN2J6P0_9ACTN</name>
<keyword evidence="3" id="KW-0804">Transcription</keyword>
<protein>
    <submittedName>
        <fullName evidence="6">DUF5937 family protein</fullName>
    </submittedName>
</protein>
<keyword evidence="1" id="KW-0805">Transcription regulation</keyword>
<dbReference type="InterPro" id="IPR051011">
    <property type="entry name" value="Metal_resp_trans_reg"/>
</dbReference>
<dbReference type="Pfam" id="PF19361">
    <property type="entry name" value="DUF5937"/>
    <property type="match status" value="1"/>
</dbReference>
<organism evidence="6 7">
    <name type="scientific">Fodinicola feengrottensis</name>
    <dbReference type="NCBI Taxonomy" id="435914"/>
    <lineage>
        <taxon>Bacteria</taxon>
        <taxon>Bacillati</taxon>
        <taxon>Actinomycetota</taxon>
        <taxon>Actinomycetes</taxon>
        <taxon>Mycobacteriales</taxon>
        <taxon>Fodinicola</taxon>
    </lineage>
</organism>
<evidence type="ECO:0000256" key="1">
    <source>
        <dbReference type="ARBA" id="ARBA00023015"/>
    </source>
</evidence>
<keyword evidence="7" id="KW-1185">Reference proteome</keyword>